<keyword evidence="6 9" id="KW-1133">Transmembrane helix</keyword>
<feature type="transmembrane region" description="Helical" evidence="9">
    <location>
        <begin position="98"/>
        <end position="121"/>
    </location>
</feature>
<dbReference type="GO" id="GO:0055085">
    <property type="term" value="P:transmembrane transport"/>
    <property type="evidence" value="ECO:0007669"/>
    <property type="project" value="InterPro"/>
</dbReference>
<evidence type="ECO:0000313" key="12">
    <source>
        <dbReference type="Proteomes" id="UP000218160"/>
    </source>
</evidence>
<dbReference type="AlphaFoldDB" id="A0A291BBU7"/>
<keyword evidence="2 9" id="KW-0813">Transport</keyword>
<feature type="transmembrane region" description="Helical" evidence="9">
    <location>
        <begin position="133"/>
        <end position="154"/>
    </location>
</feature>
<dbReference type="RefSeq" id="WP_096619902.1">
    <property type="nucleotide sequence ID" value="NZ_CP020663.1"/>
</dbReference>
<dbReference type="InterPro" id="IPR000515">
    <property type="entry name" value="MetI-like"/>
</dbReference>
<evidence type="ECO:0000256" key="7">
    <source>
        <dbReference type="ARBA" id="ARBA00023136"/>
    </source>
</evidence>
<keyword evidence="4" id="KW-0997">Cell inner membrane</keyword>
<evidence type="ECO:0000256" key="3">
    <source>
        <dbReference type="ARBA" id="ARBA00022475"/>
    </source>
</evidence>
<evidence type="ECO:0000256" key="4">
    <source>
        <dbReference type="ARBA" id="ARBA00022519"/>
    </source>
</evidence>
<dbReference type="GO" id="GO:0005886">
    <property type="term" value="C:plasma membrane"/>
    <property type="evidence" value="ECO:0007669"/>
    <property type="project" value="UniProtKB-SubCell"/>
</dbReference>
<feature type="transmembrane region" description="Helical" evidence="9">
    <location>
        <begin position="260"/>
        <end position="282"/>
    </location>
</feature>
<feature type="transmembrane region" description="Helical" evidence="9">
    <location>
        <begin position="219"/>
        <end position="240"/>
    </location>
</feature>
<evidence type="ECO:0000313" key="11">
    <source>
        <dbReference type="EMBL" id="ATF10464.1"/>
    </source>
</evidence>
<evidence type="ECO:0000256" key="5">
    <source>
        <dbReference type="ARBA" id="ARBA00022692"/>
    </source>
</evidence>
<reference evidence="12" key="1">
    <citation type="submission" date="2017-04" db="EMBL/GenBank/DDBJ databases">
        <title>Genome evolution of the luminous symbionts of deep sea anglerfish.</title>
        <authorList>
            <person name="Hendry T.A."/>
        </authorList>
    </citation>
    <scope>NUCLEOTIDE SEQUENCE [LARGE SCALE GENOMIC DNA]</scope>
</reference>
<evidence type="ECO:0000259" key="10">
    <source>
        <dbReference type="PROSITE" id="PS50928"/>
    </source>
</evidence>
<dbReference type="OrthoDB" id="9805884at2"/>
<dbReference type="InterPro" id="IPR025966">
    <property type="entry name" value="OppC_N"/>
</dbReference>
<protein>
    <submittedName>
        <fullName evidence="11">Peptide transport system permease protein SapC</fullName>
    </submittedName>
</protein>
<dbReference type="CDD" id="cd06261">
    <property type="entry name" value="TM_PBP2"/>
    <property type="match status" value="1"/>
</dbReference>
<comment type="similarity">
    <text evidence="8">Belongs to the binding-protein-dependent transport system permease family. OppBC subfamily.</text>
</comment>
<dbReference type="Proteomes" id="UP000218160">
    <property type="component" value="Chromosome 2"/>
</dbReference>
<keyword evidence="3" id="KW-1003">Cell membrane</keyword>
<evidence type="ECO:0000256" key="2">
    <source>
        <dbReference type="ARBA" id="ARBA00022448"/>
    </source>
</evidence>
<keyword evidence="7 9" id="KW-0472">Membrane</keyword>
<evidence type="ECO:0000256" key="8">
    <source>
        <dbReference type="ARBA" id="ARBA00024202"/>
    </source>
</evidence>
<evidence type="ECO:0000256" key="9">
    <source>
        <dbReference type="RuleBase" id="RU363032"/>
    </source>
</evidence>
<feature type="domain" description="ABC transmembrane type-1" evidence="10">
    <location>
        <begin position="98"/>
        <end position="283"/>
    </location>
</feature>
<evidence type="ECO:0000256" key="1">
    <source>
        <dbReference type="ARBA" id="ARBA00004429"/>
    </source>
</evidence>
<dbReference type="InterPro" id="IPR050366">
    <property type="entry name" value="BP-dependent_transpt_permease"/>
</dbReference>
<dbReference type="PANTHER" id="PTHR43386">
    <property type="entry name" value="OLIGOPEPTIDE TRANSPORT SYSTEM PERMEASE PROTEIN APPC"/>
    <property type="match status" value="1"/>
</dbReference>
<name>A0A291BBU7_9GAMM</name>
<proteinExistence type="inferred from homology"/>
<organism evidence="11 12">
    <name type="scientific">Candidatus Enterovibrio altilux</name>
    <dbReference type="NCBI Taxonomy" id="1927128"/>
    <lineage>
        <taxon>Bacteria</taxon>
        <taxon>Pseudomonadati</taxon>
        <taxon>Pseudomonadota</taxon>
        <taxon>Gammaproteobacteria</taxon>
        <taxon>Vibrionales</taxon>
        <taxon>Vibrionaceae</taxon>
        <taxon>Enterovibrio</taxon>
    </lineage>
</organism>
<dbReference type="Pfam" id="PF12911">
    <property type="entry name" value="OppC_N"/>
    <property type="match status" value="1"/>
</dbReference>
<dbReference type="InterPro" id="IPR035906">
    <property type="entry name" value="MetI-like_sf"/>
</dbReference>
<feature type="transmembrane region" description="Helical" evidence="9">
    <location>
        <begin position="28"/>
        <end position="49"/>
    </location>
</feature>
<keyword evidence="12" id="KW-1185">Reference proteome</keyword>
<dbReference type="Pfam" id="PF00528">
    <property type="entry name" value="BPD_transp_1"/>
    <property type="match status" value="1"/>
</dbReference>
<accession>A0A291BBU7</accession>
<dbReference type="KEGG" id="elux:BTN50_2055"/>
<dbReference type="EMBL" id="CP020663">
    <property type="protein sequence ID" value="ATF10464.1"/>
    <property type="molecule type" value="Genomic_DNA"/>
</dbReference>
<dbReference type="NCBIfam" id="NF011691">
    <property type="entry name" value="PRK15111.1"/>
    <property type="match status" value="1"/>
</dbReference>
<comment type="subcellular location">
    <subcellularLocation>
        <location evidence="1">Cell inner membrane</location>
        <topology evidence="1">Multi-pass membrane protein</topology>
    </subcellularLocation>
    <subcellularLocation>
        <location evidence="9">Cell membrane</location>
        <topology evidence="9">Multi-pass membrane protein</topology>
    </subcellularLocation>
</comment>
<dbReference type="Gene3D" id="1.10.3720.10">
    <property type="entry name" value="MetI-like"/>
    <property type="match status" value="1"/>
</dbReference>
<dbReference type="PROSITE" id="PS50928">
    <property type="entry name" value="ABC_TM1"/>
    <property type="match status" value="1"/>
</dbReference>
<gene>
    <name evidence="11" type="ORF">BTN50_2055</name>
</gene>
<dbReference type="SUPFAM" id="SSF161098">
    <property type="entry name" value="MetI-like"/>
    <property type="match status" value="1"/>
</dbReference>
<keyword evidence="5 9" id="KW-0812">Transmembrane</keyword>
<dbReference type="PANTHER" id="PTHR43386:SF5">
    <property type="entry name" value="PUTRESCINE EXPORT SYSTEM PERMEASE PROTEIN SAPC"/>
    <property type="match status" value="1"/>
</dbReference>
<sequence length="295" mass="32073">MSSNSIYLEQHIPNQLERCWKTFRENTISVFGLWCLCLLILITLFSPWISPYGPQFQTGQLLLPPSWDTIGSVDYFLGTDDLTRDMLSRLIAGARLTFGYAVLVALAAGVIGVFIGALAGMTSGLKSSLLHHLLDTVLSIPSLLLAIIVVAFYGPGELSIMLAIWLALIPRFIRSVYTAVHAEMEKEYILSSRLDGANNFYLLYYSVLPNIFVTLNTELVRAISVAILDIAALGFLGLGAQAPSPEWGAMLGDSIEFVFTAPWTVTLPGLAIMISVLVVNLVGQGLTQAINSGTE</sequence>
<evidence type="ECO:0000256" key="6">
    <source>
        <dbReference type="ARBA" id="ARBA00022989"/>
    </source>
</evidence>